<gene>
    <name evidence="1" type="ORF">FCN80_24210</name>
</gene>
<evidence type="ECO:0000313" key="2">
    <source>
        <dbReference type="Proteomes" id="UP000305202"/>
    </source>
</evidence>
<organism evidence="1 2">
    <name type="scientific">Martelella alba</name>
    <dbReference type="NCBI Taxonomy" id="2590451"/>
    <lineage>
        <taxon>Bacteria</taxon>
        <taxon>Pseudomonadati</taxon>
        <taxon>Pseudomonadota</taxon>
        <taxon>Alphaproteobacteria</taxon>
        <taxon>Hyphomicrobiales</taxon>
        <taxon>Aurantimonadaceae</taxon>
        <taxon>Martelella</taxon>
    </lineage>
</organism>
<accession>A0ABY2SDR7</accession>
<dbReference type="Pfam" id="PF16462">
    <property type="entry name" value="Phage_TAC_14"/>
    <property type="match status" value="1"/>
</dbReference>
<dbReference type="InterPro" id="IPR024410">
    <property type="entry name" value="Phage_TAC_12"/>
</dbReference>
<proteinExistence type="predicted"/>
<keyword evidence="2" id="KW-1185">Reference proteome</keyword>
<comment type="caution">
    <text evidence="1">The sequence shown here is derived from an EMBL/GenBank/DDBJ whole genome shotgun (WGS) entry which is preliminary data.</text>
</comment>
<dbReference type="EMBL" id="SZPQ01000064">
    <property type="protein sequence ID" value="TKI02666.1"/>
    <property type="molecule type" value="Genomic_DNA"/>
</dbReference>
<evidence type="ECO:0000313" key="1">
    <source>
        <dbReference type="EMBL" id="TKI02666.1"/>
    </source>
</evidence>
<name>A0ABY2SDR7_9HYPH</name>
<protein>
    <submittedName>
        <fullName evidence="1">Phage tail protein</fullName>
    </submittedName>
</protein>
<dbReference type="Proteomes" id="UP000305202">
    <property type="component" value="Unassembled WGS sequence"/>
</dbReference>
<reference evidence="1 2" key="1">
    <citation type="submission" date="2019-04" db="EMBL/GenBank/DDBJ databases">
        <authorList>
            <person name="Li M."/>
            <person name="Gao C."/>
        </authorList>
    </citation>
    <scope>NUCLEOTIDE SEQUENCE [LARGE SCALE GENOMIC DNA]</scope>
    <source>
        <strain evidence="1 2">BGMRC 2031</strain>
    </source>
</reference>
<sequence>MSKQNPLRAALLRPLNTAIPCTLFGADVYIRRLTAQELMDYDDGLAAARDANDQKQSAQLGAGLILSALVDETGQPIPTPELPTAAEILAVHDNAALLEAITLVHRHSYGTLEEAKKN</sequence>
<dbReference type="RefSeq" id="WP_136992888.1">
    <property type="nucleotide sequence ID" value="NZ_SZPQ01000064.1"/>
</dbReference>